<dbReference type="AlphaFoldDB" id="C0B8Z4"/>
<feature type="domain" description="Carbohydrate kinase FGGY C-terminal" evidence="12">
    <location>
        <begin position="288"/>
        <end position="470"/>
    </location>
</feature>
<evidence type="ECO:0000256" key="2">
    <source>
        <dbReference type="ARBA" id="ARBA00022629"/>
    </source>
</evidence>
<evidence type="ECO:0000256" key="10">
    <source>
        <dbReference type="RuleBase" id="RU364073"/>
    </source>
</evidence>
<evidence type="ECO:0000256" key="4">
    <source>
        <dbReference type="ARBA" id="ARBA00022741"/>
    </source>
</evidence>
<dbReference type="NCBIfam" id="TIGR01312">
    <property type="entry name" value="XylB"/>
    <property type="match status" value="1"/>
</dbReference>
<feature type="domain" description="Carbohydrate kinase FGGY N-terminal" evidence="11">
    <location>
        <begin position="36"/>
        <end position="278"/>
    </location>
</feature>
<evidence type="ECO:0000256" key="7">
    <source>
        <dbReference type="ARBA" id="ARBA00023277"/>
    </source>
</evidence>
<dbReference type="Pfam" id="PF00370">
    <property type="entry name" value="FGGY_N"/>
    <property type="match status" value="1"/>
</dbReference>
<comment type="similarity">
    <text evidence="1 8 9">Belongs to the FGGY kinase family.</text>
</comment>
<dbReference type="InterPro" id="IPR018484">
    <property type="entry name" value="FGGY_N"/>
</dbReference>
<dbReference type="PIRSF" id="PIRSF000538">
    <property type="entry name" value="GlpK"/>
    <property type="match status" value="1"/>
</dbReference>
<evidence type="ECO:0000259" key="12">
    <source>
        <dbReference type="Pfam" id="PF02782"/>
    </source>
</evidence>
<dbReference type="InterPro" id="IPR018483">
    <property type="entry name" value="Carb_kinase_FGGY_CS"/>
</dbReference>
<dbReference type="CDD" id="cd07808">
    <property type="entry name" value="ASKHA_NBD_FGGY_EcXK-like"/>
    <property type="match status" value="1"/>
</dbReference>
<keyword evidence="4 8" id="KW-0547">Nucleotide-binding</keyword>
<proteinExistence type="inferred from homology"/>
<keyword evidence="5 8" id="KW-0418">Kinase</keyword>
<comment type="caution">
    <text evidence="13">The sequence shown here is derived from an EMBL/GenBank/DDBJ whole genome shotgun (WGS) entry which is preliminary data.</text>
</comment>
<dbReference type="PROSITE" id="PS00445">
    <property type="entry name" value="FGGY_KINASES_2"/>
    <property type="match status" value="1"/>
</dbReference>
<reference evidence="13 14" key="2">
    <citation type="submission" date="2009-03" db="EMBL/GenBank/DDBJ databases">
        <title>Draft genome sequence of Coprococcus comes (ATCC 27758).</title>
        <authorList>
            <person name="Sudarsanam P."/>
            <person name="Ley R."/>
            <person name="Guruge J."/>
            <person name="Turnbaugh P.J."/>
            <person name="Mahowald M."/>
            <person name="Liep D."/>
            <person name="Gordon J."/>
        </authorList>
    </citation>
    <scope>NUCLEOTIDE SEQUENCE [LARGE SCALE GENOMIC DNA]</scope>
    <source>
        <strain evidence="13 14">ATCC 27758</strain>
    </source>
</reference>
<feature type="binding site" evidence="8">
    <location>
        <begin position="112"/>
        <end position="113"/>
    </location>
    <ligand>
        <name>substrate</name>
    </ligand>
</feature>
<evidence type="ECO:0000313" key="13">
    <source>
        <dbReference type="EMBL" id="EEG89746.1"/>
    </source>
</evidence>
<evidence type="ECO:0000256" key="6">
    <source>
        <dbReference type="ARBA" id="ARBA00022840"/>
    </source>
</evidence>
<evidence type="ECO:0000256" key="9">
    <source>
        <dbReference type="RuleBase" id="RU003733"/>
    </source>
</evidence>
<dbReference type="GO" id="GO:0005998">
    <property type="term" value="P:xylulose catabolic process"/>
    <property type="evidence" value="ECO:0007669"/>
    <property type="project" value="UniProtKB-UniRule"/>
</dbReference>
<keyword evidence="3 8" id="KW-0808">Transferase</keyword>
<evidence type="ECO:0000256" key="8">
    <source>
        <dbReference type="HAMAP-Rule" id="MF_02220"/>
    </source>
</evidence>
<dbReference type="Proteomes" id="UP000003793">
    <property type="component" value="Unassembled WGS sequence"/>
</dbReference>
<organism evidence="13 14">
    <name type="scientific">Coprococcus comes ATCC 27758</name>
    <dbReference type="NCBI Taxonomy" id="470146"/>
    <lineage>
        <taxon>Bacteria</taxon>
        <taxon>Bacillati</taxon>
        <taxon>Bacillota</taxon>
        <taxon>Clostridia</taxon>
        <taxon>Lachnospirales</taxon>
        <taxon>Lachnospiraceae</taxon>
        <taxon>Coprococcus</taxon>
    </lineage>
</organism>
<dbReference type="EC" id="2.7.1.17" evidence="8 10"/>
<feature type="active site" description="Proton acceptor" evidence="8">
    <location>
        <position position="271"/>
    </location>
</feature>
<dbReference type="HOGENOM" id="CLU_009281_3_0_9"/>
<dbReference type="Pfam" id="PF02782">
    <property type="entry name" value="FGGY_C"/>
    <property type="match status" value="1"/>
</dbReference>
<evidence type="ECO:0000259" key="11">
    <source>
        <dbReference type="Pfam" id="PF00370"/>
    </source>
</evidence>
<dbReference type="PANTHER" id="PTHR43095:SF5">
    <property type="entry name" value="XYLULOSE KINASE"/>
    <property type="match status" value="1"/>
</dbReference>
<dbReference type="PANTHER" id="PTHR43095">
    <property type="entry name" value="SUGAR KINASE"/>
    <property type="match status" value="1"/>
</dbReference>
<dbReference type="InterPro" id="IPR018485">
    <property type="entry name" value="FGGY_C"/>
</dbReference>
<dbReference type="InterPro" id="IPR050406">
    <property type="entry name" value="FGGY_Carb_Kinase"/>
</dbReference>
<dbReference type="GO" id="GO:0005524">
    <property type="term" value="F:ATP binding"/>
    <property type="evidence" value="ECO:0007669"/>
    <property type="project" value="UniProtKB-UniRule"/>
</dbReference>
<reference evidence="13 14" key="1">
    <citation type="submission" date="2009-02" db="EMBL/GenBank/DDBJ databases">
        <authorList>
            <person name="Fulton L."/>
            <person name="Clifton S."/>
            <person name="Fulton B."/>
            <person name="Xu J."/>
            <person name="Minx P."/>
            <person name="Pepin K.H."/>
            <person name="Johnson M."/>
            <person name="Bhonagiri V."/>
            <person name="Nash W.E."/>
            <person name="Mardis E.R."/>
            <person name="Wilson R.K."/>
        </authorList>
    </citation>
    <scope>NUCLEOTIDE SEQUENCE [LARGE SCALE GENOMIC DNA]</scope>
    <source>
        <strain evidence="13 14">ATCC 27758</strain>
    </source>
</reference>
<dbReference type="InterPro" id="IPR006000">
    <property type="entry name" value="Xylulokinase"/>
</dbReference>
<evidence type="ECO:0000256" key="5">
    <source>
        <dbReference type="ARBA" id="ARBA00022777"/>
    </source>
</evidence>
<dbReference type="HAMAP" id="MF_02220">
    <property type="entry name" value="XylB"/>
    <property type="match status" value="1"/>
</dbReference>
<evidence type="ECO:0000313" key="14">
    <source>
        <dbReference type="Proteomes" id="UP000003793"/>
    </source>
</evidence>
<comment type="function">
    <text evidence="8">Catalyzes the phosphorylation of D-xylulose to D-xylulose 5-phosphate.</text>
</comment>
<dbReference type="EMBL" id="ABVR01000040">
    <property type="protein sequence ID" value="EEG89746.1"/>
    <property type="molecule type" value="Genomic_DNA"/>
</dbReference>
<feature type="site" description="Important for activity" evidence="8">
    <location>
        <position position="41"/>
    </location>
</feature>
<name>C0B8Z4_9FIRM</name>
<dbReference type="PROSITE" id="PS00933">
    <property type="entry name" value="FGGY_KINASES_1"/>
    <property type="match status" value="1"/>
</dbReference>
<evidence type="ECO:0000256" key="3">
    <source>
        <dbReference type="ARBA" id="ARBA00022679"/>
    </source>
</evidence>
<keyword evidence="2 8" id="KW-0859">Xylose metabolism</keyword>
<dbReference type="GO" id="GO:0004856">
    <property type="term" value="F:D-xylulokinase activity"/>
    <property type="evidence" value="ECO:0007669"/>
    <property type="project" value="UniProtKB-UniRule"/>
</dbReference>
<dbReference type="Gene3D" id="3.30.420.40">
    <property type="match status" value="2"/>
</dbReference>
<keyword evidence="7 8" id="KW-0119">Carbohydrate metabolism</keyword>
<gene>
    <name evidence="8 10 13" type="primary">xylB</name>
    <name evidence="13" type="ORF">COPCOM_01618</name>
</gene>
<dbReference type="InterPro" id="IPR043129">
    <property type="entry name" value="ATPase_NBD"/>
</dbReference>
<accession>C0B8Z4</accession>
<keyword evidence="6 8" id="KW-0067">ATP-binding</keyword>
<dbReference type="SUPFAM" id="SSF53067">
    <property type="entry name" value="Actin-like ATPase domain"/>
    <property type="match status" value="2"/>
</dbReference>
<sequence length="523" mass="57951">MLCRLEDAIFIFYNLVTIPRIRQVDIKTLTRRNIMLYIGVDLGTSAVKLLLMDEKGDIKKIVSKEYPLYFPHPGWSEQHPEDWFTQSVEGIKELTSECDKSQVAGIGFGGQMHGLVVLDKDDQVIRPAILWNDGRTTEETDYLNNEIGKETLSKYTANIAFTGFTAPKILWVKKNEPENFAKITKIMLPKDYLAYCLSGSFCSDYSDASGMLLMDVEHKCWSKEMMDICGVTEEQLPKLYESYEVVGSLKPEVAAELGLSENVKIIAGAGDNAAAAVGTGTVGDGRCNISLGTSGTIFISSANFGVDKNNALHSFAHADGHYHLMGCMLSAASCNKWWAEEILHTDDFAAEQKDITKLGENHVFYLPYLMGERSPHNDPYARATFTGMTMDTTRADMMQAVLEGVVFALRDSLEVAKSLGIKIERTKICGGGAKSPLWRKMIANIMNLKVDIIESEEGPALGGAILAAVGCGEYESVEAAADKLVKIVDTVEPEAELVEKYEKRYQEFRQIYPALKPVFPHIQ</sequence>
<dbReference type="GO" id="GO:0042732">
    <property type="term" value="P:D-xylose metabolic process"/>
    <property type="evidence" value="ECO:0007669"/>
    <property type="project" value="UniProtKB-KW"/>
</dbReference>
<evidence type="ECO:0000256" key="1">
    <source>
        <dbReference type="ARBA" id="ARBA00009156"/>
    </source>
</evidence>
<dbReference type="InterPro" id="IPR000577">
    <property type="entry name" value="Carb_kinase_FGGY"/>
</dbReference>
<protein>
    <recommendedName>
        <fullName evidence="8 10">Xylulose kinase</fullName>
        <shortName evidence="8 10">Xylulokinase</shortName>
        <ecNumber evidence="8 10">2.7.1.17</ecNumber>
    </recommendedName>
</protein>
<comment type="catalytic activity">
    <reaction evidence="8 10">
        <text>D-xylulose + ATP = D-xylulose 5-phosphate + ADP + H(+)</text>
        <dbReference type="Rhea" id="RHEA:10964"/>
        <dbReference type="ChEBI" id="CHEBI:15378"/>
        <dbReference type="ChEBI" id="CHEBI:17140"/>
        <dbReference type="ChEBI" id="CHEBI:30616"/>
        <dbReference type="ChEBI" id="CHEBI:57737"/>
        <dbReference type="ChEBI" id="CHEBI:456216"/>
        <dbReference type="EC" id="2.7.1.17"/>
    </reaction>
</comment>